<dbReference type="Proteomes" id="UP001362999">
    <property type="component" value="Unassembled WGS sequence"/>
</dbReference>
<sequence>MPITSRVGSPKNEGWVIPPIANSLSIARPDNWDIVPGAAGVLYGTQNQGLDVEHSGQKGAGIEDRAARAHVKLTKRYCVDNSGGKCLRDEVKFGSKIQKTIATFDTFETTVGGRIFRRPVVHFQF</sequence>
<accession>A0AAV9ZP38</accession>
<comment type="caution">
    <text evidence="1">The sequence shown here is derived from an EMBL/GenBank/DDBJ whole genome shotgun (WGS) entry which is preliminary data.</text>
</comment>
<evidence type="ECO:0000313" key="2">
    <source>
        <dbReference type="Proteomes" id="UP001362999"/>
    </source>
</evidence>
<reference evidence="1 2" key="1">
    <citation type="journal article" date="2024" name="J Genomics">
        <title>Draft genome sequencing and assembly of Favolaschia claudopus CIRM-BRFM 2984 isolated from oak limbs.</title>
        <authorList>
            <person name="Navarro D."/>
            <person name="Drula E."/>
            <person name="Chaduli D."/>
            <person name="Cazenave R."/>
            <person name="Ahrendt S."/>
            <person name="Wang J."/>
            <person name="Lipzen A."/>
            <person name="Daum C."/>
            <person name="Barry K."/>
            <person name="Grigoriev I.V."/>
            <person name="Favel A."/>
            <person name="Rosso M.N."/>
            <person name="Martin F."/>
        </authorList>
    </citation>
    <scope>NUCLEOTIDE SEQUENCE [LARGE SCALE GENOMIC DNA]</scope>
    <source>
        <strain evidence="1 2">CIRM-BRFM 2984</strain>
    </source>
</reference>
<dbReference type="AlphaFoldDB" id="A0AAV9ZP38"/>
<name>A0AAV9ZP38_9AGAR</name>
<proteinExistence type="predicted"/>
<keyword evidence="2" id="KW-1185">Reference proteome</keyword>
<evidence type="ECO:0000313" key="1">
    <source>
        <dbReference type="EMBL" id="KAK6988254.1"/>
    </source>
</evidence>
<organism evidence="1 2">
    <name type="scientific">Favolaschia claudopus</name>
    <dbReference type="NCBI Taxonomy" id="2862362"/>
    <lineage>
        <taxon>Eukaryota</taxon>
        <taxon>Fungi</taxon>
        <taxon>Dikarya</taxon>
        <taxon>Basidiomycota</taxon>
        <taxon>Agaricomycotina</taxon>
        <taxon>Agaricomycetes</taxon>
        <taxon>Agaricomycetidae</taxon>
        <taxon>Agaricales</taxon>
        <taxon>Marasmiineae</taxon>
        <taxon>Mycenaceae</taxon>
        <taxon>Favolaschia</taxon>
    </lineage>
</organism>
<protein>
    <submittedName>
        <fullName evidence="1">Uncharacterized protein</fullName>
    </submittedName>
</protein>
<dbReference type="EMBL" id="JAWWNJ010000124">
    <property type="protein sequence ID" value="KAK6988254.1"/>
    <property type="molecule type" value="Genomic_DNA"/>
</dbReference>
<gene>
    <name evidence="1" type="ORF">R3P38DRAFT_2804732</name>
</gene>